<evidence type="ECO:0000256" key="2">
    <source>
        <dbReference type="ARBA" id="ARBA00023002"/>
    </source>
</evidence>
<keyword evidence="4" id="KW-1185">Reference proteome</keyword>
<dbReference type="AlphaFoldDB" id="A0AAE3TBK6"/>
<keyword evidence="2" id="KW-0560">Oxidoreductase</keyword>
<dbReference type="SUPFAM" id="SSF51735">
    <property type="entry name" value="NAD(P)-binding Rossmann-fold domains"/>
    <property type="match status" value="1"/>
</dbReference>
<comment type="similarity">
    <text evidence="1">Belongs to the short-chain dehydrogenases/reductases (SDR) family.</text>
</comment>
<dbReference type="EMBL" id="JARGDL010000002">
    <property type="protein sequence ID" value="MDF1610905.1"/>
    <property type="molecule type" value="Genomic_DNA"/>
</dbReference>
<gene>
    <name evidence="3" type="ORF">P0M35_01970</name>
</gene>
<dbReference type="CDD" id="cd05233">
    <property type="entry name" value="SDR_c"/>
    <property type="match status" value="1"/>
</dbReference>
<evidence type="ECO:0000313" key="3">
    <source>
        <dbReference type="EMBL" id="MDF1610905.1"/>
    </source>
</evidence>
<dbReference type="Gene3D" id="3.40.50.720">
    <property type="entry name" value="NAD(P)-binding Rossmann-like Domain"/>
    <property type="match status" value="2"/>
</dbReference>
<dbReference type="PANTHER" id="PTHR43477">
    <property type="entry name" value="DIHYDROANTICAPSIN 7-DEHYDROGENASE"/>
    <property type="match status" value="1"/>
</dbReference>
<evidence type="ECO:0000256" key="1">
    <source>
        <dbReference type="ARBA" id="ARBA00006484"/>
    </source>
</evidence>
<evidence type="ECO:0000313" key="4">
    <source>
        <dbReference type="Proteomes" id="UP001221302"/>
    </source>
</evidence>
<dbReference type="Pfam" id="PF13561">
    <property type="entry name" value="adh_short_C2"/>
    <property type="match status" value="1"/>
</dbReference>
<dbReference type="InterPro" id="IPR036291">
    <property type="entry name" value="NAD(P)-bd_dom_sf"/>
</dbReference>
<dbReference type="PANTHER" id="PTHR43477:SF1">
    <property type="entry name" value="DIHYDROANTICAPSIN 7-DEHYDROGENASE"/>
    <property type="match status" value="1"/>
</dbReference>
<name>A0AAE3TBK6_9BACT</name>
<reference evidence="3" key="1">
    <citation type="submission" date="2023-03" db="EMBL/GenBank/DDBJ databases">
        <title>Stygiobacter electus gen. nov., sp. nov., facultatively anaerobic thermotolerant bacterium of the class Ignavibacteria from a well of Yessentuki mineral water deposit.</title>
        <authorList>
            <person name="Podosokorskaya O.A."/>
            <person name="Elcheninov A.G."/>
            <person name="Petrova N.F."/>
            <person name="Zavarzina D.G."/>
            <person name="Kublanov I.V."/>
            <person name="Merkel A.Y."/>
        </authorList>
    </citation>
    <scope>NUCLEOTIDE SEQUENCE</scope>
    <source>
        <strain evidence="3">09-Me</strain>
    </source>
</reference>
<sequence>MENKWALILGASSGFGGASAIELAKHGYNIFGIHLDRQATMPLVQQVIKKIEKTGQKAVYFNINAADQIKINDTLDEIKERFATKEHPHVHVLIHSLAFGTLKPFISKNPNDCISPSQMNMTLEVMAHSLVYWTQGLIQRDLFAQGGRIFALTSAGSHTVIPNYGAVSAAKAALEAHIRQLAVELGNMKITCNSIMAGVTDTPAGNKIPMFDKLMTAAKMKNPHNRLTTPEDVAKAIVLLCDEKADWISGNVIAVDGGEYIVNFIGERTSQIIK</sequence>
<dbReference type="InterPro" id="IPR002347">
    <property type="entry name" value="SDR_fam"/>
</dbReference>
<comment type="caution">
    <text evidence="3">The sequence shown here is derived from an EMBL/GenBank/DDBJ whole genome shotgun (WGS) entry which is preliminary data.</text>
</comment>
<accession>A0AAE3TBK6</accession>
<dbReference type="RefSeq" id="WP_321534671.1">
    <property type="nucleotide sequence ID" value="NZ_JARGDL010000002.1"/>
</dbReference>
<dbReference type="GO" id="GO:0016491">
    <property type="term" value="F:oxidoreductase activity"/>
    <property type="evidence" value="ECO:0007669"/>
    <property type="project" value="UniProtKB-KW"/>
</dbReference>
<dbReference type="InterPro" id="IPR051122">
    <property type="entry name" value="SDR_DHRS6-like"/>
</dbReference>
<protein>
    <submittedName>
        <fullName evidence="3">SDR family oxidoreductase</fullName>
    </submittedName>
</protein>
<proteinExistence type="inferred from homology"/>
<organism evidence="3 4">
    <name type="scientific">Stygiobacter electus</name>
    <dbReference type="NCBI Taxonomy" id="3032292"/>
    <lineage>
        <taxon>Bacteria</taxon>
        <taxon>Pseudomonadati</taxon>
        <taxon>Ignavibacteriota</taxon>
        <taxon>Ignavibacteria</taxon>
        <taxon>Ignavibacteriales</taxon>
        <taxon>Melioribacteraceae</taxon>
        <taxon>Stygiobacter</taxon>
    </lineage>
</organism>
<dbReference type="Proteomes" id="UP001221302">
    <property type="component" value="Unassembled WGS sequence"/>
</dbReference>
<dbReference type="PRINTS" id="PR00081">
    <property type="entry name" value="GDHRDH"/>
</dbReference>